<evidence type="ECO:0000313" key="1">
    <source>
        <dbReference type="EMBL" id="QHT80360.1"/>
    </source>
</evidence>
<dbReference type="AlphaFoldDB" id="A0A6C0HJ12"/>
<accession>A0A6C0HJ12</accession>
<name>A0A6C0HJ12_9ZZZZ</name>
<proteinExistence type="predicted"/>
<organism evidence="1">
    <name type="scientific">viral metagenome</name>
    <dbReference type="NCBI Taxonomy" id="1070528"/>
    <lineage>
        <taxon>unclassified sequences</taxon>
        <taxon>metagenomes</taxon>
        <taxon>organismal metagenomes</taxon>
    </lineage>
</organism>
<protein>
    <submittedName>
        <fullName evidence="1">Uncharacterized protein</fullName>
    </submittedName>
</protein>
<dbReference type="EMBL" id="MN739968">
    <property type="protein sequence ID" value="QHT80360.1"/>
    <property type="molecule type" value="Genomic_DNA"/>
</dbReference>
<reference evidence="1" key="1">
    <citation type="journal article" date="2020" name="Nature">
        <title>Giant virus diversity and host interactions through global metagenomics.</title>
        <authorList>
            <person name="Schulz F."/>
            <person name="Roux S."/>
            <person name="Paez-Espino D."/>
            <person name="Jungbluth S."/>
            <person name="Walsh D.A."/>
            <person name="Denef V.J."/>
            <person name="McMahon K.D."/>
            <person name="Konstantinidis K.T."/>
            <person name="Eloe-Fadrosh E.A."/>
            <person name="Kyrpides N.C."/>
            <person name="Woyke T."/>
        </authorList>
    </citation>
    <scope>NUCLEOTIDE SEQUENCE</scope>
    <source>
        <strain evidence="1">GVMAG-M-3300023184-120</strain>
    </source>
</reference>
<sequence length="272" mass="31966">MTISFLFPKHESFEILHKYMYSTERKQYIDNLCAPSIPVVVPSTTICIVKEEHVSENWKTHIQSRTFQAKHVQDSLFGSIYMAHHGYNEFKRVCHVFGKTDTEEKQKIISYLQTQSPKELNEMVNYNLTKVLYDKILHDLSTCPETPYHCVIGLSLYYKCSIYIVNTVLNTYITFENSSADKIFVLFKNPNAVKKKMSIPMYFVDTSENCISIADIHDKLFKLFHYDKPLKSITSYKLKELEEIAQKLNVSYEKKMKKKELYDKIYAHCGWN</sequence>